<evidence type="ECO:0000313" key="1">
    <source>
        <dbReference type="EMBL" id="GAA1553200.1"/>
    </source>
</evidence>
<evidence type="ECO:0000313" key="2">
    <source>
        <dbReference type="Proteomes" id="UP001501470"/>
    </source>
</evidence>
<dbReference type="SUPFAM" id="SSF56784">
    <property type="entry name" value="HAD-like"/>
    <property type="match status" value="1"/>
</dbReference>
<dbReference type="PANTHER" id="PTHR43434">
    <property type="entry name" value="PHOSPHOGLYCOLATE PHOSPHATASE"/>
    <property type="match status" value="1"/>
</dbReference>
<dbReference type="EMBL" id="BAAAQD010000023">
    <property type="protein sequence ID" value="GAA1553200.1"/>
    <property type="molecule type" value="Genomic_DNA"/>
</dbReference>
<dbReference type="InterPro" id="IPR050155">
    <property type="entry name" value="HAD-like_hydrolase_sf"/>
</dbReference>
<dbReference type="Gene3D" id="3.40.50.1000">
    <property type="entry name" value="HAD superfamily/HAD-like"/>
    <property type="match status" value="1"/>
</dbReference>
<keyword evidence="2" id="KW-1185">Reference proteome</keyword>
<organism evidence="1 2">
    <name type="scientific">Dactylosporangium maewongense</name>
    <dbReference type="NCBI Taxonomy" id="634393"/>
    <lineage>
        <taxon>Bacteria</taxon>
        <taxon>Bacillati</taxon>
        <taxon>Actinomycetota</taxon>
        <taxon>Actinomycetes</taxon>
        <taxon>Micromonosporales</taxon>
        <taxon>Micromonosporaceae</taxon>
        <taxon>Dactylosporangium</taxon>
    </lineage>
</organism>
<dbReference type="CDD" id="cd01427">
    <property type="entry name" value="HAD_like"/>
    <property type="match status" value="1"/>
</dbReference>
<dbReference type="InterPro" id="IPR023214">
    <property type="entry name" value="HAD_sf"/>
</dbReference>
<dbReference type="PANTHER" id="PTHR43434:SF1">
    <property type="entry name" value="PHOSPHOGLYCOLATE PHOSPHATASE"/>
    <property type="match status" value="1"/>
</dbReference>
<sequence>MVEARVGGAALDAVVARAGGLLMSFNGPVCDLWAVIRHAAVAGRLRQAIEERGHAVEGWLRDVDDPMPLLRYALTRDDARLHLAAEDLMTNMEWEAVPKAVPTPGGHEVIRAAHAAGKPVAIASDASQMAIDGYLRRHDLASLVTAVGRCNYSPTAFKPSTWSAELAAGLVKVDVNTCVFVGVTPLDVRIARELGMRSIGLVTARADAATLRAAGTDLILGPGGMNLVAESLRRC</sequence>
<dbReference type="RefSeq" id="WP_344509933.1">
    <property type="nucleotide sequence ID" value="NZ_BAAAQD010000023.1"/>
</dbReference>
<evidence type="ECO:0008006" key="3">
    <source>
        <dbReference type="Google" id="ProtNLM"/>
    </source>
</evidence>
<proteinExistence type="predicted"/>
<protein>
    <recommendedName>
        <fullName evidence="3">HAD family hydrolase</fullName>
    </recommendedName>
</protein>
<dbReference type="Proteomes" id="UP001501470">
    <property type="component" value="Unassembled WGS sequence"/>
</dbReference>
<dbReference type="InterPro" id="IPR036412">
    <property type="entry name" value="HAD-like_sf"/>
</dbReference>
<name>A0ABN2C6K4_9ACTN</name>
<reference evidence="1 2" key="1">
    <citation type="journal article" date="2019" name="Int. J. Syst. Evol. Microbiol.">
        <title>The Global Catalogue of Microorganisms (GCM) 10K type strain sequencing project: providing services to taxonomists for standard genome sequencing and annotation.</title>
        <authorList>
            <consortium name="The Broad Institute Genomics Platform"/>
            <consortium name="The Broad Institute Genome Sequencing Center for Infectious Disease"/>
            <person name="Wu L."/>
            <person name="Ma J."/>
        </authorList>
    </citation>
    <scope>NUCLEOTIDE SEQUENCE [LARGE SCALE GENOMIC DNA]</scope>
    <source>
        <strain evidence="1 2">JCM 15933</strain>
    </source>
</reference>
<comment type="caution">
    <text evidence="1">The sequence shown here is derived from an EMBL/GenBank/DDBJ whole genome shotgun (WGS) entry which is preliminary data.</text>
</comment>
<accession>A0ABN2C6K4</accession>
<gene>
    <name evidence="1" type="ORF">GCM10009827_087370</name>
</gene>